<dbReference type="SUPFAM" id="SSF52266">
    <property type="entry name" value="SGNH hydrolase"/>
    <property type="match status" value="1"/>
</dbReference>
<protein>
    <submittedName>
        <fullName evidence="1">Uncharacterized protein</fullName>
    </submittedName>
</protein>
<reference evidence="1" key="1">
    <citation type="submission" date="2020-04" db="EMBL/GenBank/DDBJ databases">
        <authorList>
            <person name="Alioto T."/>
            <person name="Alioto T."/>
            <person name="Gomez Garrido J."/>
        </authorList>
    </citation>
    <scope>NUCLEOTIDE SEQUENCE</scope>
    <source>
        <strain evidence="1">A484AB</strain>
    </source>
</reference>
<organism evidence="1 2">
    <name type="scientific">Paramuricea clavata</name>
    <name type="common">Red gorgonian</name>
    <name type="synonym">Violescent sea-whip</name>
    <dbReference type="NCBI Taxonomy" id="317549"/>
    <lineage>
        <taxon>Eukaryota</taxon>
        <taxon>Metazoa</taxon>
        <taxon>Cnidaria</taxon>
        <taxon>Anthozoa</taxon>
        <taxon>Octocorallia</taxon>
        <taxon>Malacalcyonacea</taxon>
        <taxon>Plexauridae</taxon>
        <taxon>Paramuricea</taxon>
    </lineage>
</organism>
<dbReference type="AlphaFoldDB" id="A0A7D9J7T1"/>
<name>A0A7D9J7T1_PARCT</name>
<gene>
    <name evidence="1" type="ORF">PACLA_8A037293</name>
</gene>
<dbReference type="EMBL" id="CACRXK020012578">
    <property type="protein sequence ID" value="CAB4023597.1"/>
    <property type="molecule type" value="Genomic_DNA"/>
</dbReference>
<proteinExistence type="predicted"/>
<comment type="caution">
    <text evidence="1">The sequence shown here is derived from an EMBL/GenBank/DDBJ whole genome shotgun (WGS) entry which is preliminary data.</text>
</comment>
<dbReference type="InterPro" id="IPR036514">
    <property type="entry name" value="SGNH_hydro_sf"/>
</dbReference>
<evidence type="ECO:0000313" key="1">
    <source>
        <dbReference type="EMBL" id="CAB4023597.1"/>
    </source>
</evidence>
<accession>A0A7D9J7T1</accession>
<evidence type="ECO:0000313" key="2">
    <source>
        <dbReference type="Proteomes" id="UP001152795"/>
    </source>
</evidence>
<dbReference type="Proteomes" id="UP001152795">
    <property type="component" value="Unassembled WGS sequence"/>
</dbReference>
<sequence>MKLQDENQNINPMKTSNAETIILCDSNGRNLDPKLLCPNSTTEYVRCPTIEAANKILKQHQFSNPKTFIIHTGTNDIERCSIDNINNKTKTLLSSMTSIRQRHPQARLILSSLLPRNDHLLQKAKTLNDRLEKFTNEFPNTTILKHTNLFESTQILYDKKHLNHKGVKIFAKNLKSAYFGTKQKHYSPKPLFHPPTNKQFTPNHRTHQPYHHVPHPVNYNQQFPPLPRNGNPNTWKRPLDNEANHKVSEMIKILHSLFQ</sequence>
<dbReference type="OrthoDB" id="10056446at2759"/>
<dbReference type="Gene3D" id="3.40.50.1110">
    <property type="entry name" value="SGNH hydrolase"/>
    <property type="match status" value="1"/>
</dbReference>
<keyword evidence="2" id="KW-1185">Reference proteome</keyword>